<name>B4N078_DROWI</name>
<dbReference type="EMBL" id="CH963920">
    <property type="protein sequence ID" value="EDW78013.1"/>
    <property type="molecule type" value="Genomic_DNA"/>
</dbReference>
<dbReference type="HOGENOM" id="CLU_055701_0_0_1"/>
<protein>
    <recommendedName>
        <fullName evidence="4">F-box domain-containing protein</fullName>
    </recommendedName>
</protein>
<gene>
    <name evidence="2" type="primary">Dwil\GK24784</name>
    <name evidence="2" type="ORF">Dwil_GK24784</name>
</gene>
<evidence type="ECO:0000256" key="1">
    <source>
        <dbReference type="SAM" id="MobiDB-lite"/>
    </source>
</evidence>
<dbReference type="InterPro" id="IPR047147">
    <property type="entry name" value="FBX5_43"/>
</dbReference>
<dbReference type="PANTHER" id="PTHR15493:SF9">
    <property type="entry name" value="GH14043P"/>
    <property type="match status" value="1"/>
</dbReference>
<feature type="region of interest" description="Disordered" evidence="1">
    <location>
        <begin position="411"/>
        <end position="441"/>
    </location>
</feature>
<feature type="compositionally biased region" description="Basic residues" evidence="1">
    <location>
        <begin position="430"/>
        <end position="441"/>
    </location>
</feature>
<dbReference type="GO" id="GO:0045835">
    <property type="term" value="P:negative regulation of meiotic nuclear division"/>
    <property type="evidence" value="ECO:0007669"/>
    <property type="project" value="InterPro"/>
</dbReference>
<dbReference type="KEGG" id="dwi:6644146"/>
<dbReference type="AlphaFoldDB" id="B4N078"/>
<dbReference type="FunCoup" id="B4N078">
    <property type="interactions" value="21"/>
</dbReference>
<evidence type="ECO:0008006" key="4">
    <source>
        <dbReference type="Google" id="ProtNLM"/>
    </source>
</evidence>
<proteinExistence type="predicted"/>
<dbReference type="STRING" id="7260.B4N078"/>
<dbReference type="GO" id="GO:0005634">
    <property type="term" value="C:nucleus"/>
    <property type="evidence" value="ECO:0007669"/>
    <property type="project" value="TreeGrafter"/>
</dbReference>
<dbReference type="GO" id="GO:0007088">
    <property type="term" value="P:regulation of mitotic nuclear division"/>
    <property type="evidence" value="ECO:0007669"/>
    <property type="project" value="InterPro"/>
</dbReference>
<dbReference type="OMA" id="FRVQHNS"/>
<dbReference type="PANTHER" id="PTHR15493">
    <property type="entry name" value="F-BOX ONLY PROTEIN 5 AND 43"/>
    <property type="match status" value="1"/>
</dbReference>
<evidence type="ECO:0000313" key="3">
    <source>
        <dbReference type="Proteomes" id="UP000007798"/>
    </source>
</evidence>
<dbReference type="OrthoDB" id="9984940at2759"/>
<dbReference type="Proteomes" id="UP000007798">
    <property type="component" value="Unassembled WGS sequence"/>
</dbReference>
<dbReference type="PhylomeDB" id="B4N078"/>
<sequence>MSAYNRKMQMLKKMSLGQLDSDMEMEDESGYLSFRATHNSTVEAPFLIDQEELENCQNVSNRGLGLSSTQYQTPGSGPMVGSSSHLWNKIKSCPMVIEHDKNLNCALESEFSTGEAREDETCKSPNCQQVHQASKRRKLHFQASHTSPKKSKKQLFPPPLEPDRIRRTRYYNGMEQLDIIGMLSNTLPAMQCILSNVNSQTLDVMTRVSKRWEQALYKIPAAVERLHNHRFKMNLTKENPYVAKRGRILSRSNTIVPLHTSTISNTHDKALAYENPIAKRPQDKEEENCHLVEQKQRIKCPRCGKGSKVYLRDVPSPGGGGDRSLLSQTLPNFRDRFASSSTAPPLARFLSLDLEEAKEEDAQPSSSSTYKFGECTNFLCRFRFCVHCYSQPHPGEKCLVTELGTPSKVMMPSERFTPPKQRPQNYNSKLSRKNSLKRLCF</sequence>
<evidence type="ECO:0000313" key="2">
    <source>
        <dbReference type="EMBL" id="EDW78013.1"/>
    </source>
</evidence>
<keyword evidence="3" id="KW-1185">Reference proteome</keyword>
<feature type="region of interest" description="Disordered" evidence="1">
    <location>
        <begin position="133"/>
        <end position="163"/>
    </location>
</feature>
<dbReference type="eggNOG" id="ENOG502QRSQ">
    <property type="taxonomic scope" value="Eukaryota"/>
</dbReference>
<reference evidence="2 3" key="1">
    <citation type="journal article" date="2007" name="Nature">
        <title>Evolution of genes and genomes on the Drosophila phylogeny.</title>
        <authorList>
            <consortium name="Drosophila 12 Genomes Consortium"/>
            <person name="Clark A.G."/>
            <person name="Eisen M.B."/>
            <person name="Smith D.R."/>
            <person name="Bergman C.M."/>
            <person name="Oliver B."/>
            <person name="Markow T.A."/>
            <person name="Kaufman T.C."/>
            <person name="Kellis M."/>
            <person name="Gelbart W."/>
            <person name="Iyer V.N."/>
            <person name="Pollard D.A."/>
            <person name="Sackton T.B."/>
            <person name="Larracuente A.M."/>
            <person name="Singh N.D."/>
            <person name="Abad J.P."/>
            <person name="Abt D.N."/>
            <person name="Adryan B."/>
            <person name="Aguade M."/>
            <person name="Akashi H."/>
            <person name="Anderson W.W."/>
            <person name="Aquadro C.F."/>
            <person name="Ardell D.H."/>
            <person name="Arguello R."/>
            <person name="Artieri C.G."/>
            <person name="Barbash D.A."/>
            <person name="Barker D."/>
            <person name="Barsanti P."/>
            <person name="Batterham P."/>
            <person name="Batzoglou S."/>
            <person name="Begun D."/>
            <person name="Bhutkar A."/>
            <person name="Blanco E."/>
            <person name="Bosak S.A."/>
            <person name="Bradley R.K."/>
            <person name="Brand A.D."/>
            <person name="Brent M.R."/>
            <person name="Brooks A.N."/>
            <person name="Brown R.H."/>
            <person name="Butlin R.K."/>
            <person name="Caggese C."/>
            <person name="Calvi B.R."/>
            <person name="Bernardo de Carvalho A."/>
            <person name="Caspi A."/>
            <person name="Castrezana S."/>
            <person name="Celniker S.E."/>
            <person name="Chang J.L."/>
            <person name="Chapple C."/>
            <person name="Chatterji S."/>
            <person name="Chinwalla A."/>
            <person name="Civetta A."/>
            <person name="Clifton S.W."/>
            <person name="Comeron J.M."/>
            <person name="Costello J.C."/>
            <person name="Coyne J.A."/>
            <person name="Daub J."/>
            <person name="David R.G."/>
            <person name="Delcher A.L."/>
            <person name="Delehaunty K."/>
            <person name="Do C.B."/>
            <person name="Ebling H."/>
            <person name="Edwards K."/>
            <person name="Eickbush T."/>
            <person name="Evans J.D."/>
            <person name="Filipski A."/>
            <person name="Findeiss S."/>
            <person name="Freyhult E."/>
            <person name="Fulton L."/>
            <person name="Fulton R."/>
            <person name="Garcia A.C."/>
            <person name="Gardiner A."/>
            <person name="Garfield D.A."/>
            <person name="Garvin B.E."/>
            <person name="Gibson G."/>
            <person name="Gilbert D."/>
            <person name="Gnerre S."/>
            <person name="Godfrey J."/>
            <person name="Good R."/>
            <person name="Gotea V."/>
            <person name="Gravely B."/>
            <person name="Greenberg A.J."/>
            <person name="Griffiths-Jones S."/>
            <person name="Gross S."/>
            <person name="Guigo R."/>
            <person name="Gustafson E.A."/>
            <person name="Haerty W."/>
            <person name="Hahn M.W."/>
            <person name="Halligan D.L."/>
            <person name="Halpern A.L."/>
            <person name="Halter G.M."/>
            <person name="Han M.V."/>
            <person name="Heger A."/>
            <person name="Hillier L."/>
            <person name="Hinrichs A.S."/>
            <person name="Holmes I."/>
            <person name="Hoskins R.A."/>
            <person name="Hubisz M.J."/>
            <person name="Hultmark D."/>
            <person name="Huntley M.A."/>
            <person name="Jaffe D.B."/>
            <person name="Jagadeeshan S."/>
            <person name="Jeck W.R."/>
            <person name="Johnson J."/>
            <person name="Jones C.D."/>
            <person name="Jordan W.C."/>
            <person name="Karpen G.H."/>
            <person name="Kataoka E."/>
            <person name="Keightley P.D."/>
            <person name="Kheradpour P."/>
            <person name="Kirkness E.F."/>
            <person name="Koerich L.B."/>
            <person name="Kristiansen K."/>
            <person name="Kudrna D."/>
            <person name="Kulathinal R.J."/>
            <person name="Kumar S."/>
            <person name="Kwok R."/>
            <person name="Lander E."/>
            <person name="Langley C.H."/>
            <person name="Lapoint R."/>
            <person name="Lazzaro B.P."/>
            <person name="Lee S.J."/>
            <person name="Levesque L."/>
            <person name="Li R."/>
            <person name="Lin C.F."/>
            <person name="Lin M.F."/>
            <person name="Lindblad-Toh K."/>
            <person name="Llopart A."/>
            <person name="Long M."/>
            <person name="Low L."/>
            <person name="Lozovsky E."/>
            <person name="Lu J."/>
            <person name="Luo M."/>
            <person name="Machado C.A."/>
            <person name="Makalowski W."/>
            <person name="Marzo M."/>
            <person name="Matsuda M."/>
            <person name="Matzkin L."/>
            <person name="McAllister B."/>
            <person name="McBride C.S."/>
            <person name="McKernan B."/>
            <person name="McKernan K."/>
            <person name="Mendez-Lago M."/>
            <person name="Minx P."/>
            <person name="Mollenhauer M.U."/>
            <person name="Montooth K."/>
            <person name="Mount S.M."/>
            <person name="Mu X."/>
            <person name="Myers E."/>
            <person name="Negre B."/>
            <person name="Newfeld S."/>
            <person name="Nielsen R."/>
            <person name="Noor M.A."/>
            <person name="O'Grady P."/>
            <person name="Pachter L."/>
            <person name="Papaceit M."/>
            <person name="Parisi M.J."/>
            <person name="Parisi M."/>
            <person name="Parts L."/>
            <person name="Pedersen J.S."/>
            <person name="Pesole G."/>
            <person name="Phillippy A.M."/>
            <person name="Ponting C.P."/>
            <person name="Pop M."/>
            <person name="Porcelli D."/>
            <person name="Powell J.R."/>
            <person name="Prohaska S."/>
            <person name="Pruitt K."/>
            <person name="Puig M."/>
            <person name="Quesneville H."/>
            <person name="Ram K.R."/>
            <person name="Rand D."/>
            <person name="Rasmussen M.D."/>
            <person name="Reed L.K."/>
            <person name="Reenan R."/>
            <person name="Reily A."/>
            <person name="Remington K.A."/>
            <person name="Rieger T.T."/>
            <person name="Ritchie M.G."/>
            <person name="Robin C."/>
            <person name="Rogers Y.H."/>
            <person name="Rohde C."/>
            <person name="Rozas J."/>
            <person name="Rubenfield M.J."/>
            <person name="Ruiz A."/>
            <person name="Russo S."/>
            <person name="Salzberg S.L."/>
            <person name="Sanchez-Gracia A."/>
            <person name="Saranga D.J."/>
            <person name="Sato H."/>
            <person name="Schaeffer S.W."/>
            <person name="Schatz M.C."/>
            <person name="Schlenke T."/>
            <person name="Schwartz R."/>
            <person name="Segarra C."/>
            <person name="Singh R.S."/>
            <person name="Sirot L."/>
            <person name="Sirota M."/>
            <person name="Sisneros N.B."/>
            <person name="Smith C.D."/>
            <person name="Smith T.F."/>
            <person name="Spieth J."/>
            <person name="Stage D.E."/>
            <person name="Stark A."/>
            <person name="Stephan W."/>
            <person name="Strausberg R.L."/>
            <person name="Strempel S."/>
            <person name="Sturgill D."/>
            <person name="Sutton G."/>
            <person name="Sutton G.G."/>
            <person name="Tao W."/>
            <person name="Teichmann S."/>
            <person name="Tobari Y.N."/>
            <person name="Tomimura Y."/>
            <person name="Tsolas J.M."/>
            <person name="Valente V.L."/>
            <person name="Venter E."/>
            <person name="Venter J.C."/>
            <person name="Vicario S."/>
            <person name="Vieira F.G."/>
            <person name="Vilella A.J."/>
            <person name="Villasante A."/>
            <person name="Walenz B."/>
            <person name="Wang J."/>
            <person name="Wasserman M."/>
            <person name="Watts T."/>
            <person name="Wilson D."/>
            <person name="Wilson R.K."/>
            <person name="Wing R.A."/>
            <person name="Wolfner M.F."/>
            <person name="Wong A."/>
            <person name="Wong G.K."/>
            <person name="Wu C.I."/>
            <person name="Wu G."/>
            <person name="Yamamoto D."/>
            <person name="Yang H.P."/>
            <person name="Yang S.P."/>
            <person name="Yorke J.A."/>
            <person name="Yoshida K."/>
            <person name="Zdobnov E."/>
            <person name="Zhang P."/>
            <person name="Zhang Y."/>
            <person name="Zimin A.V."/>
            <person name="Baldwin J."/>
            <person name="Abdouelleil A."/>
            <person name="Abdulkadir J."/>
            <person name="Abebe A."/>
            <person name="Abera B."/>
            <person name="Abreu J."/>
            <person name="Acer S.C."/>
            <person name="Aftuck L."/>
            <person name="Alexander A."/>
            <person name="An P."/>
            <person name="Anderson E."/>
            <person name="Anderson S."/>
            <person name="Arachi H."/>
            <person name="Azer M."/>
            <person name="Bachantsang P."/>
            <person name="Barry A."/>
            <person name="Bayul T."/>
            <person name="Berlin A."/>
            <person name="Bessette D."/>
            <person name="Bloom T."/>
            <person name="Blye J."/>
            <person name="Boguslavskiy L."/>
            <person name="Bonnet C."/>
            <person name="Boukhgalter B."/>
            <person name="Bourzgui I."/>
            <person name="Brown A."/>
            <person name="Cahill P."/>
            <person name="Channer S."/>
            <person name="Cheshatsang Y."/>
            <person name="Chuda L."/>
            <person name="Citroen M."/>
            <person name="Collymore A."/>
            <person name="Cooke P."/>
            <person name="Costello M."/>
            <person name="D'Aco K."/>
            <person name="Daza R."/>
            <person name="De Haan G."/>
            <person name="DeGray S."/>
            <person name="DeMaso C."/>
            <person name="Dhargay N."/>
            <person name="Dooley K."/>
            <person name="Dooley E."/>
            <person name="Doricent M."/>
            <person name="Dorje P."/>
            <person name="Dorjee K."/>
            <person name="Dupes A."/>
            <person name="Elong R."/>
            <person name="Falk J."/>
            <person name="Farina A."/>
            <person name="Faro S."/>
            <person name="Ferguson D."/>
            <person name="Fisher S."/>
            <person name="Foley C.D."/>
            <person name="Franke A."/>
            <person name="Friedrich D."/>
            <person name="Gadbois L."/>
            <person name="Gearin G."/>
            <person name="Gearin C.R."/>
            <person name="Giannoukos G."/>
            <person name="Goode T."/>
            <person name="Graham J."/>
            <person name="Grandbois E."/>
            <person name="Grewal S."/>
            <person name="Gyaltsen K."/>
            <person name="Hafez N."/>
            <person name="Hagos B."/>
            <person name="Hall J."/>
            <person name="Henson C."/>
            <person name="Hollinger A."/>
            <person name="Honan T."/>
            <person name="Huard M.D."/>
            <person name="Hughes L."/>
            <person name="Hurhula B."/>
            <person name="Husby M.E."/>
            <person name="Kamat A."/>
            <person name="Kanga B."/>
            <person name="Kashin S."/>
            <person name="Khazanovich D."/>
            <person name="Kisner P."/>
            <person name="Lance K."/>
            <person name="Lara M."/>
            <person name="Lee W."/>
            <person name="Lennon N."/>
            <person name="Letendre F."/>
            <person name="LeVine R."/>
            <person name="Lipovsky A."/>
            <person name="Liu X."/>
            <person name="Liu J."/>
            <person name="Liu S."/>
            <person name="Lokyitsang T."/>
            <person name="Lokyitsang Y."/>
            <person name="Lubonja R."/>
            <person name="Lui A."/>
            <person name="MacDonald P."/>
            <person name="Magnisalis V."/>
            <person name="Maru K."/>
            <person name="Matthews C."/>
            <person name="McCusker W."/>
            <person name="McDonough S."/>
            <person name="Mehta T."/>
            <person name="Meldrim J."/>
            <person name="Meneus L."/>
            <person name="Mihai O."/>
            <person name="Mihalev A."/>
            <person name="Mihova T."/>
            <person name="Mittelman R."/>
            <person name="Mlenga V."/>
            <person name="Montmayeur A."/>
            <person name="Mulrain L."/>
            <person name="Navidi A."/>
            <person name="Naylor J."/>
            <person name="Negash T."/>
            <person name="Nguyen T."/>
            <person name="Nguyen N."/>
            <person name="Nicol R."/>
            <person name="Norbu C."/>
            <person name="Norbu N."/>
            <person name="Novod N."/>
            <person name="O'Neill B."/>
            <person name="Osman S."/>
            <person name="Markiewicz E."/>
            <person name="Oyono O.L."/>
            <person name="Patti C."/>
            <person name="Phunkhang P."/>
            <person name="Pierre F."/>
            <person name="Priest M."/>
            <person name="Raghuraman S."/>
            <person name="Rege F."/>
            <person name="Reyes R."/>
            <person name="Rise C."/>
            <person name="Rogov P."/>
            <person name="Ross K."/>
            <person name="Ryan E."/>
            <person name="Settipalli S."/>
            <person name="Shea T."/>
            <person name="Sherpa N."/>
            <person name="Shi L."/>
            <person name="Shih D."/>
            <person name="Sparrow T."/>
            <person name="Spaulding J."/>
            <person name="Stalker J."/>
            <person name="Stange-Thomann N."/>
            <person name="Stavropoulos S."/>
            <person name="Stone C."/>
            <person name="Strader C."/>
            <person name="Tesfaye S."/>
            <person name="Thomson T."/>
            <person name="Thoulutsang Y."/>
            <person name="Thoulutsang D."/>
            <person name="Topham K."/>
            <person name="Topping I."/>
            <person name="Tsamla T."/>
            <person name="Vassiliev H."/>
            <person name="Vo A."/>
            <person name="Wangchuk T."/>
            <person name="Wangdi T."/>
            <person name="Weiand M."/>
            <person name="Wilkinson J."/>
            <person name="Wilson A."/>
            <person name="Yadav S."/>
            <person name="Young G."/>
            <person name="Yu Q."/>
            <person name="Zembek L."/>
            <person name="Zhong D."/>
            <person name="Zimmer A."/>
            <person name="Zwirko Z."/>
            <person name="Jaffe D.B."/>
            <person name="Alvarez P."/>
            <person name="Brockman W."/>
            <person name="Butler J."/>
            <person name="Chin C."/>
            <person name="Gnerre S."/>
            <person name="Grabherr M."/>
            <person name="Kleber M."/>
            <person name="Mauceli E."/>
            <person name="MacCallum I."/>
        </authorList>
    </citation>
    <scope>NUCLEOTIDE SEQUENCE [LARGE SCALE GENOMIC DNA]</scope>
    <source>
        <strain evidence="3">Tucson 14030-0811.24</strain>
    </source>
</reference>
<dbReference type="InParanoid" id="B4N078"/>
<organism evidence="2 3">
    <name type="scientific">Drosophila willistoni</name>
    <name type="common">Fruit fly</name>
    <dbReference type="NCBI Taxonomy" id="7260"/>
    <lineage>
        <taxon>Eukaryota</taxon>
        <taxon>Metazoa</taxon>
        <taxon>Ecdysozoa</taxon>
        <taxon>Arthropoda</taxon>
        <taxon>Hexapoda</taxon>
        <taxon>Insecta</taxon>
        <taxon>Pterygota</taxon>
        <taxon>Neoptera</taxon>
        <taxon>Endopterygota</taxon>
        <taxon>Diptera</taxon>
        <taxon>Brachycera</taxon>
        <taxon>Muscomorpha</taxon>
        <taxon>Ephydroidea</taxon>
        <taxon>Drosophilidae</taxon>
        <taxon>Drosophila</taxon>
        <taxon>Sophophora</taxon>
    </lineage>
</organism>
<accession>B4N078</accession>